<feature type="transmembrane region" description="Helical" evidence="9">
    <location>
        <begin position="1444"/>
        <end position="1462"/>
    </location>
</feature>
<keyword evidence="3 9" id="KW-0812">Transmembrane</keyword>
<dbReference type="InterPro" id="IPR010929">
    <property type="entry name" value="PDR_CDR_ABC"/>
</dbReference>
<dbReference type="InterPro" id="IPR013525">
    <property type="entry name" value="ABC2_TM"/>
</dbReference>
<dbReference type="GO" id="GO:0140359">
    <property type="term" value="F:ABC-type transporter activity"/>
    <property type="evidence" value="ECO:0007669"/>
    <property type="project" value="InterPro"/>
</dbReference>
<sequence length="1484" mass="164759">MGSGEAGDDPSVALARDSAGLPSTYLVALTATAVSDQEPVTSTSEARRESSPSRQDNSADSQRANTNSEIESIAEPSEATRLLERLPYFSRVWPRANEAHTRKEDPIDIEAWLEEEQAIAETMQYKTQGLPICFEDLSVYGRGTGERLSDTLGSKLWPFTPSSFRYWMRRLRGQRLAERCILHNLTGVVERSEMLLILGRPGTGVTTALRNLAGDQEGFSRISGKLHFGAFDRASDRIDQAILSELCFLPESDQHFASLTAGTTIDTALRCRTPRDIQKCRDVGSAAEWRLRQSRAILSALAIEHARNTRVGNEYLVGLSGGERKRLSIAEILAARPSVLALDNATSGLDSSTALNVVKLLRLMNQRLRRTTSAGLRQVSDSVFDQFDKLLVLAPGGEQAYFGPAQDAWGYFESIGFEPIPGQTKADFILACTDTYARNIRSGQESSAPRTGLAMAETFRRSEQHQQCLNGLCQYRDTHRPGTENSWLTGVHNEKDRMLKPSSALTIAFTSQLAVLTRRQYALIRSDLGPYVTKTGVNILLSVIVGTLFKDLPRTSDGAFTRGSILLLSILFNGYLQLAELSNALVGRPIVKRQRQYGFYQASALSLARTVGDLPLIALQSFLFGTITYVLAGLQRTWSHYLIFLLFVYATALNLTTVFRLFAAFSPSFDEAMRYCGIFLNLAVVYAGYFIPMRSMRPWLKWLHYIDPIHYAYESVLVNELSDLELTCSPADTVPYGPSYNDSRYQTCALVGSEPGQLTLQGARYLDMSFGYRYEHLWRNLALILVLAVICLVAGTVATEFLHFAPAGSVTLFARTPAAVARLQDEDKAKDKDEEDQMHVPGHIERPLMGNGGSTSATSTDRDLSWRHLELWVESSKQCPKLLDGIDGRLKSGRLMALIGPSGAGKTTLLNALAGRNETTHITGTIVYGQQSPDAAFYRATGFVEQLDTHDPTATVRESLEFSALLRQPASKSEQEKLVSVEEALDLLELRDLEDAMVGTTSAGLSLEARKRLAIAVELVAQPGVLFLDEPTSGLDAQSAVHIVDLMRRLSRIGLAVLATIHMPSAEVFELFDDVLLLQRGGKQVFTGSREDALEWFDCPANANPAESILDAISKPPSDQQRTPLAERWRQSESLQKLDASIPTKADIPGSNSLDQPDWLQQTKQVLRRYSRNFYRDTAFSFTKLFTATAVGFIVGLSFWRLGNTIADMQNYMFSVFLVLFIPPVFMNQMIMKMVSLRALWLAREKPAGTYGPAAFCLSLALAEVPYMVVSAVVFFAVWFLMVGIVATAARFFYCLAMLLLFFFFQAYFAMWITALAPTLGMIANLLPFFLVSMEAFNGSLISYASMPTYWRWMYWLSPFQWYVKGMLAQILSGLPVECSATELVSFYPPADQTCIQYAANFLETHRGYLENPDSTDICKYCKFATGDEFLASIAVKHSDNAPAMLVFALYTLLNIGLFFAISSGKLSLKPVVRHLQLLYNKAI</sequence>
<dbReference type="eggNOG" id="KOG0065">
    <property type="taxonomic scope" value="Eukaryota"/>
</dbReference>
<dbReference type="InParanoid" id="G7DYS3"/>
<feature type="domain" description="ABC transporter" evidence="10">
    <location>
        <begin position="166"/>
        <end position="420"/>
    </location>
</feature>
<gene>
    <name evidence="11" type="primary">Mo02390</name>
    <name evidence="11" type="ORF">E5Q_02390</name>
</gene>
<dbReference type="OMA" id="CLTAQFR"/>
<dbReference type="InterPro" id="IPR003439">
    <property type="entry name" value="ABC_transporter-like_ATP-bd"/>
</dbReference>
<dbReference type="PANTHER" id="PTHR19241">
    <property type="entry name" value="ATP-BINDING CASSETTE TRANSPORTER"/>
    <property type="match status" value="1"/>
</dbReference>
<evidence type="ECO:0000256" key="5">
    <source>
        <dbReference type="ARBA" id="ARBA00022840"/>
    </source>
</evidence>
<feature type="region of interest" description="Disordered" evidence="8">
    <location>
        <begin position="31"/>
        <end position="76"/>
    </location>
</feature>
<dbReference type="Proteomes" id="UP000009131">
    <property type="component" value="Unassembled WGS sequence"/>
</dbReference>
<dbReference type="PROSITE" id="PS00211">
    <property type="entry name" value="ABC_TRANSPORTER_1"/>
    <property type="match status" value="1"/>
</dbReference>
<evidence type="ECO:0000313" key="12">
    <source>
        <dbReference type="Proteomes" id="UP000009131"/>
    </source>
</evidence>
<reference evidence="11 12" key="1">
    <citation type="journal article" date="2011" name="J. Gen. Appl. Microbiol.">
        <title>Draft genome sequencing of the enigmatic basidiomycete Mixia osmundae.</title>
        <authorList>
            <person name="Nishida H."/>
            <person name="Nagatsuka Y."/>
            <person name="Sugiyama J."/>
        </authorList>
    </citation>
    <scope>NUCLEOTIDE SEQUENCE [LARGE SCALE GENOMIC DNA]</scope>
    <source>
        <strain evidence="12">CBS 9802 / IAM 14324 / JCM 22182 / KY 12970</strain>
    </source>
</reference>
<keyword evidence="4" id="KW-0547">Nucleotide-binding</keyword>
<dbReference type="HOGENOM" id="CLU_000604_35_0_1"/>
<dbReference type="InterPro" id="IPR003593">
    <property type="entry name" value="AAA+_ATPase"/>
</dbReference>
<comment type="subcellular location">
    <subcellularLocation>
        <location evidence="1">Membrane</location>
        <topology evidence="1">Multi-pass membrane protein</topology>
    </subcellularLocation>
</comment>
<protein>
    <recommendedName>
        <fullName evidence="10">ABC transporter domain-containing protein</fullName>
    </recommendedName>
</protein>
<evidence type="ECO:0000256" key="7">
    <source>
        <dbReference type="ARBA" id="ARBA00023136"/>
    </source>
</evidence>
<dbReference type="SUPFAM" id="SSF52540">
    <property type="entry name" value="P-loop containing nucleoside triphosphate hydrolases"/>
    <property type="match status" value="2"/>
</dbReference>
<feature type="region of interest" description="Disordered" evidence="8">
    <location>
        <begin position="825"/>
        <end position="860"/>
    </location>
</feature>
<dbReference type="RefSeq" id="XP_014570214.1">
    <property type="nucleotide sequence ID" value="XM_014714728.1"/>
</dbReference>
<feature type="transmembrane region" description="Helical" evidence="9">
    <location>
        <begin position="672"/>
        <end position="691"/>
    </location>
</feature>
<proteinExistence type="predicted"/>
<dbReference type="SMART" id="SM00382">
    <property type="entry name" value="AAA"/>
    <property type="match status" value="2"/>
</dbReference>
<feature type="transmembrane region" description="Helical" evidence="9">
    <location>
        <begin position="1326"/>
        <end position="1345"/>
    </location>
</feature>
<dbReference type="PROSITE" id="PS50893">
    <property type="entry name" value="ABC_TRANSPORTER_2"/>
    <property type="match status" value="2"/>
</dbReference>
<keyword evidence="2" id="KW-0813">Transport</keyword>
<evidence type="ECO:0000256" key="3">
    <source>
        <dbReference type="ARBA" id="ARBA00022692"/>
    </source>
</evidence>
<keyword evidence="12" id="KW-1185">Reference proteome</keyword>
<evidence type="ECO:0000256" key="4">
    <source>
        <dbReference type="ARBA" id="ARBA00022741"/>
    </source>
</evidence>
<dbReference type="InterPro" id="IPR027417">
    <property type="entry name" value="P-loop_NTPase"/>
</dbReference>
<evidence type="ECO:0000313" key="11">
    <source>
        <dbReference type="EMBL" id="GAA95733.1"/>
    </source>
</evidence>
<dbReference type="InterPro" id="IPR017871">
    <property type="entry name" value="ABC_transporter-like_CS"/>
</dbReference>
<evidence type="ECO:0000256" key="9">
    <source>
        <dbReference type="SAM" id="Phobius"/>
    </source>
</evidence>
<dbReference type="GO" id="GO:0005524">
    <property type="term" value="F:ATP binding"/>
    <property type="evidence" value="ECO:0007669"/>
    <property type="project" value="UniProtKB-KW"/>
</dbReference>
<dbReference type="OrthoDB" id="245989at2759"/>
<feature type="domain" description="ABC transporter" evidence="10">
    <location>
        <begin position="866"/>
        <end position="1106"/>
    </location>
</feature>
<feature type="transmembrane region" description="Helical" evidence="9">
    <location>
        <begin position="1292"/>
        <end position="1314"/>
    </location>
</feature>
<feature type="transmembrane region" description="Helical" evidence="9">
    <location>
        <begin position="614"/>
        <end position="634"/>
    </location>
</feature>
<evidence type="ECO:0000256" key="8">
    <source>
        <dbReference type="SAM" id="MobiDB-lite"/>
    </source>
</evidence>
<keyword evidence="7 9" id="KW-0472">Membrane</keyword>
<keyword evidence="5" id="KW-0067">ATP-binding</keyword>
<dbReference type="Pfam" id="PF01061">
    <property type="entry name" value="ABC2_membrane"/>
    <property type="match status" value="2"/>
</dbReference>
<name>G7DYS3_MIXOS</name>
<feature type="compositionally biased region" description="Polar residues" evidence="8">
    <location>
        <begin position="52"/>
        <end position="67"/>
    </location>
</feature>
<organism evidence="11 12">
    <name type="scientific">Mixia osmundae (strain CBS 9802 / IAM 14324 / JCM 22182 / KY 12970)</name>
    <dbReference type="NCBI Taxonomy" id="764103"/>
    <lineage>
        <taxon>Eukaryota</taxon>
        <taxon>Fungi</taxon>
        <taxon>Dikarya</taxon>
        <taxon>Basidiomycota</taxon>
        <taxon>Pucciniomycotina</taxon>
        <taxon>Mixiomycetes</taxon>
        <taxon>Mixiales</taxon>
        <taxon>Mixiaceae</taxon>
        <taxon>Mixia</taxon>
    </lineage>
</organism>
<feature type="transmembrane region" description="Helical" evidence="9">
    <location>
        <begin position="641"/>
        <end position="666"/>
    </location>
</feature>
<evidence type="ECO:0000256" key="6">
    <source>
        <dbReference type="ARBA" id="ARBA00022989"/>
    </source>
</evidence>
<accession>G7DYS3</accession>
<comment type="caution">
    <text evidence="11">The sequence shown here is derived from an EMBL/GenBank/DDBJ whole genome shotgun (WGS) entry which is preliminary data.</text>
</comment>
<dbReference type="GO" id="GO:0016887">
    <property type="term" value="F:ATP hydrolysis activity"/>
    <property type="evidence" value="ECO:0007669"/>
    <property type="project" value="InterPro"/>
</dbReference>
<feature type="transmembrane region" description="Helical" evidence="9">
    <location>
        <begin position="1212"/>
        <end position="1231"/>
    </location>
</feature>
<evidence type="ECO:0000256" key="2">
    <source>
        <dbReference type="ARBA" id="ARBA00022448"/>
    </source>
</evidence>
<feature type="transmembrane region" description="Helical" evidence="9">
    <location>
        <begin position="781"/>
        <end position="805"/>
    </location>
</feature>
<dbReference type="STRING" id="764103.G7DYS3"/>
<keyword evidence="6 9" id="KW-1133">Transmembrane helix</keyword>
<feature type="compositionally biased region" description="Polar residues" evidence="8">
    <location>
        <begin position="32"/>
        <end position="44"/>
    </location>
</feature>
<dbReference type="EMBL" id="BABT02000062">
    <property type="protein sequence ID" value="GAA95733.1"/>
    <property type="molecule type" value="Genomic_DNA"/>
</dbReference>
<reference evidence="11 12" key="2">
    <citation type="journal article" date="2012" name="Open Biol.">
        <title>Characteristics of nucleosomes and linker DNA regions on the genome of the basidiomycete Mixia osmundae revealed by mono- and dinucleosome mapping.</title>
        <authorList>
            <person name="Nishida H."/>
            <person name="Kondo S."/>
            <person name="Matsumoto T."/>
            <person name="Suzuki Y."/>
            <person name="Yoshikawa H."/>
            <person name="Taylor T.D."/>
            <person name="Sugiyama J."/>
        </authorList>
    </citation>
    <scope>NUCLEOTIDE SEQUENCE [LARGE SCALE GENOMIC DNA]</scope>
    <source>
        <strain evidence="12">CBS 9802 / IAM 14324 / JCM 22182 / KY 12970</strain>
    </source>
</reference>
<feature type="transmembrane region" description="Helical" evidence="9">
    <location>
        <begin position="1179"/>
        <end position="1200"/>
    </location>
</feature>
<dbReference type="GO" id="GO:0016020">
    <property type="term" value="C:membrane"/>
    <property type="evidence" value="ECO:0007669"/>
    <property type="project" value="UniProtKB-SubCell"/>
</dbReference>
<feature type="transmembrane region" description="Helical" evidence="9">
    <location>
        <begin position="1251"/>
        <end position="1280"/>
    </location>
</feature>
<dbReference type="Pfam" id="PF06422">
    <property type="entry name" value="PDR_CDR"/>
    <property type="match status" value="1"/>
</dbReference>
<evidence type="ECO:0000256" key="1">
    <source>
        <dbReference type="ARBA" id="ARBA00004141"/>
    </source>
</evidence>
<evidence type="ECO:0000259" key="10">
    <source>
        <dbReference type="PROSITE" id="PS50893"/>
    </source>
</evidence>
<dbReference type="Pfam" id="PF00005">
    <property type="entry name" value="ABC_tran"/>
    <property type="match status" value="2"/>
</dbReference>
<dbReference type="Gene3D" id="3.40.50.300">
    <property type="entry name" value="P-loop containing nucleotide triphosphate hydrolases"/>
    <property type="match status" value="2"/>
</dbReference>